<organism evidence="9 10">
    <name type="scientific">Hydrogenophilus thermoluteolus</name>
    <name type="common">Pseudomonas hydrogenothermophila</name>
    <dbReference type="NCBI Taxonomy" id="297"/>
    <lineage>
        <taxon>Bacteria</taxon>
        <taxon>Pseudomonadati</taxon>
        <taxon>Pseudomonadota</taxon>
        <taxon>Hydrogenophilia</taxon>
        <taxon>Hydrogenophilales</taxon>
        <taxon>Hydrogenophilaceae</taxon>
        <taxon>Hydrogenophilus</taxon>
    </lineage>
</organism>
<dbReference type="CDD" id="cd06127">
    <property type="entry name" value="DEDDh"/>
    <property type="match status" value="1"/>
</dbReference>
<feature type="domain" description="Exonuclease" evidence="8">
    <location>
        <begin position="539"/>
        <end position="707"/>
    </location>
</feature>
<evidence type="ECO:0000256" key="4">
    <source>
        <dbReference type="ARBA" id="ARBA00049244"/>
    </source>
</evidence>
<dbReference type="GO" id="GO:0008408">
    <property type="term" value="F:3'-5' exonuclease activity"/>
    <property type="evidence" value="ECO:0007669"/>
    <property type="project" value="TreeGrafter"/>
</dbReference>
<evidence type="ECO:0000256" key="3">
    <source>
        <dbReference type="ARBA" id="ARBA00026073"/>
    </source>
</evidence>
<dbReference type="Proteomes" id="UP000262004">
    <property type="component" value="Chromosome"/>
</dbReference>
<dbReference type="InterPro" id="IPR006054">
    <property type="entry name" value="DnaQ"/>
</dbReference>
<evidence type="ECO:0000256" key="5">
    <source>
        <dbReference type="SAM" id="Coils"/>
    </source>
</evidence>
<name>A0A2Z6DYX8_HYDTE</name>
<keyword evidence="7" id="KW-1133">Transmembrane helix</keyword>
<dbReference type="InterPro" id="IPR013520">
    <property type="entry name" value="Ribonucl_H"/>
</dbReference>
<evidence type="ECO:0000256" key="1">
    <source>
        <dbReference type="ARBA" id="ARBA00012417"/>
    </source>
</evidence>
<dbReference type="Gene3D" id="3.30.420.10">
    <property type="entry name" value="Ribonuclease H-like superfamily/Ribonuclease H"/>
    <property type="match status" value="1"/>
</dbReference>
<comment type="catalytic activity">
    <reaction evidence="4">
        <text>DNA(n) + a 2'-deoxyribonucleoside 5'-triphosphate = DNA(n+1) + diphosphate</text>
        <dbReference type="Rhea" id="RHEA:22508"/>
        <dbReference type="Rhea" id="RHEA-COMP:17339"/>
        <dbReference type="Rhea" id="RHEA-COMP:17340"/>
        <dbReference type="ChEBI" id="CHEBI:33019"/>
        <dbReference type="ChEBI" id="CHEBI:61560"/>
        <dbReference type="ChEBI" id="CHEBI:173112"/>
        <dbReference type="EC" id="2.7.7.7"/>
    </reaction>
</comment>
<dbReference type="OrthoDB" id="9803913at2"/>
<sequence length="730" mass="81217">MGARARFWLTYAVVAALVTIPFSVTLFFVWLDMDEVQRNLLRMIAPHWLPIGTAVTVLSLVLAGVALHRLYRVYVQGLAAMAEQLDVMRTAPSGFRIPSFGPPEVRRVAEAANRLAEAKEAAATEVQARIDEAKRSAVAERNRLAALMAQLDEAVVVCNPDGRVLLYNEAARQLVAAFVGEQTAVAATSALGLGRTVFTWIDPAVLGHALDTVNARLQAGDTAPRARFVIVAPTGRVARVRVAPVTASGETTMSGFVLVIDDVTEMLEREAQRSQVLFEMTEGNRASLANVQMAVEMLGQPDLSPELGARFRDVIARELTVMRTRLDRAVNEVRETLATRWPREPIAVSELVALAERFVSERLSVTVRLECDAVADHWVAADAFSWLRMVAALVERLRDDYDADPIRFRVRPDGKGWIHWDLVWHGGALSSEIVSSWELEPVVVRGERYPFTVREVLERHGAAMWFDRVKARHEAFLRLAIAEEAVAPKPHGSVGEQQTSVTPAGQERETERPLFFDFDLFAWGAHVGDLDNRRLSELAYTVFDTETTGLRPSEGDEIIQIGAVRIVNGRVLREEAFEQLIDPQRPLAKESIAIHGIQPEMLVGQPTAEVVLPLFHRYAEGTVLVAHNAAFDMRFLELKEAKLGIRFDQPVLDTLLLAYFLFPNQDSNRLEALAERFGIRILGRHTALGDAIVTAEAFVKMIPLLEERGVRTLKAAREAAQQTYLAKLRY</sequence>
<dbReference type="SUPFAM" id="SSF55785">
    <property type="entry name" value="PYP-like sensor domain (PAS domain)"/>
    <property type="match status" value="1"/>
</dbReference>
<evidence type="ECO:0000313" key="10">
    <source>
        <dbReference type="Proteomes" id="UP000262004"/>
    </source>
</evidence>
<evidence type="ECO:0000313" key="9">
    <source>
        <dbReference type="EMBL" id="BBD77721.1"/>
    </source>
</evidence>
<keyword evidence="5" id="KW-0175">Coiled coil</keyword>
<dbReference type="SUPFAM" id="SSF53098">
    <property type="entry name" value="Ribonuclease H-like"/>
    <property type="match status" value="1"/>
</dbReference>
<reference evidence="9 10" key="1">
    <citation type="submission" date="2018-04" db="EMBL/GenBank/DDBJ databases">
        <title>Complete genome sequence of Hydrogenophilus thermoluteolus TH-1.</title>
        <authorList>
            <person name="Arai H."/>
        </authorList>
    </citation>
    <scope>NUCLEOTIDE SEQUENCE [LARGE SCALE GENOMIC DNA]</scope>
    <source>
        <strain evidence="9 10">TH-1</strain>
    </source>
</reference>
<dbReference type="AlphaFoldDB" id="A0A2Z6DYX8"/>
<dbReference type="GO" id="GO:0005829">
    <property type="term" value="C:cytosol"/>
    <property type="evidence" value="ECO:0007669"/>
    <property type="project" value="TreeGrafter"/>
</dbReference>
<dbReference type="GO" id="GO:0045004">
    <property type="term" value="P:DNA replication proofreading"/>
    <property type="evidence" value="ECO:0007669"/>
    <property type="project" value="TreeGrafter"/>
</dbReference>
<evidence type="ECO:0000259" key="8">
    <source>
        <dbReference type="SMART" id="SM00479"/>
    </source>
</evidence>
<evidence type="ECO:0000256" key="2">
    <source>
        <dbReference type="ARBA" id="ARBA00025483"/>
    </source>
</evidence>
<proteinExistence type="predicted"/>
<dbReference type="GO" id="GO:0003677">
    <property type="term" value="F:DNA binding"/>
    <property type="evidence" value="ECO:0007669"/>
    <property type="project" value="InterPro"/>
</dbReference>
<dbReference type="InterPro" id="IPR035965">
    <property type="entry name" value="PAS-like_dom_sf"/>
</dbReference>
<comment type="function">
    <text evidence="2">DNA polymerase III is a complex, multichain enzyme responsible for most of the replicative synthesis in bacteria. The epsilon subunit contain the editing function and is a proofreading 3'-5' exonuclease.</text>
</comment>
<evidence type="ECO:0000256" key="7">
    <source>
        <dbReference type="SAM" id="Phobius"/>
    </source>
</evidence>
<dbReference type="PANTHER" id="PTHR30231:SF41">
    <property type="entry name" value="DNA POLYMERASE III SUBUNIT EPSILON"/>
    <property type="match status" value="1"/>
</dbReference>
<protein>
    <recommendedName>
        <fullName evidence="1">DNA-directed DNA polymerase</fullName>
        <ecNumber evidence="1">2.7.7.7</ecNumber>
    </recommendedName>
</protein>
<dbReference type="SMART" id="SM00479">
    <property type="entry name" value="EXOIII"/>
    <property type="match status" value="1"/>
</dbReference>
<dbReference type="EMBL" id="AP018558">
    <property type="protein sequence ID" value="BBD77721.1"/>
    <property type="molecule type" value="Genomic_DNA"/>
</dbReference>
<dbReference type="InterPro" id="IPR036397">
    <property type="entry name" value="RNaseH_sf"/>
</dbReference>
<dbReference type="KEGG" id="htl:HPTL_1459"/>
<dbReference type="GO" id="GO:0003887">
    <property type="term" value="F:DNA-directed DNA polymerase activity"/>
    <property type="evidence" value="ECO:0007669"/>
    <property type="project" value="UniProtKB-EC"/>
</dbReference>
<keyword evidence="7" id="KW-0812">Transmembrane</keyword>
<dbReference type="Pfam" id="PF00929">
    <property type="entry name" value="RNase_T"/>
    <property type="match status" value="1"/>
</dbReference>
<feature type="coiled-coil region" evidence="5">
    <location>
        <begin position="109"/>
        <end position="150"/>
    </location>
</feature>
<dbReference type="NCBIfam" id="TIGR00573">
    <property type="entry name" value="dnaq"/>
    <property type="match status" value="1"/>
</dbReference>
<evidence type="ECO:0000256" key="6">
    <source>
        <dbReference type="SAM" id="MobiDB-lite"/>
    </source>
</evidence>
<keyword evidence="10" id="KW-1185">Reference proteome</keyword>
<dbReference type="PANTHER" id="PTHR30231">
    <property type="entry name" value="DNA POLYMERASE III SUBUNIT EPSILON"/>
    <property type="match status" value="1"/>
</dbReference>
<dbReference type="FunFam" id="3.30.420.10:FF:000045">
    <property type="entry name" value="3'-5' exonuclease DinG"/>
    <property type="match status" value="1"/>
</dbReference>
<keyword evidence="7" id="KW-0472">Membrane</keyword>
<feature type="region of interest" description="Disordered" evidence="6">
    <location>
        <begin position="488"/>
        <end position="508"/>
    </location>
</feature>
<feature type="transmembrane region" description="Helical" evidence="7">
    <location>
        <begin position="7"/>
        <end position="31"/>
    </location>
</feature>
<dbReference type="EC" id="2.7.7.7" evidence="1"/>
<gene>
    <name evidence="9" type="ORF">HPTL_1459</name>
</gene>
<feature type="transmembrane region" description="Helical" evidence="7">
    <location>
        <begin position="51"/>
        <end position="71"/>
    </location>
</feature>
<dbReference type="InterPro" id="IPR012337">
    <property type="entry name" value="RNaseH-like_sf"/>
</dbReference>
<dbReference type="Gene3D" id="3.30.450.20">
    <property type="entry name" value="PAS domain"/>
    <property type="match status" value="1"/>
</dbReference>
<accession>A0A2Z6DYX8</accession>
<comment type="subunit">
    <text evidence="3">DNA polymerase III contains a core (composed of alpha, epsilon and theta chains) that associates with a tau subunit. This core dimerizes to form the POLIII' complex. PolIII' associates with the gamma complex (composed of gamma, delta, delta', psi and chi chains) and with the beta chain to form the complete DNA polymerase III complex.</text>
</comment>